<comment type="caution">
    <text evidence="1">The sequence shown here is derived from an EMBL/GenBank/DDBJ whole genome shotgun (WGS) entry which is preliminary data.</text>
</comment>
<evidence type="ECO:0000313" key="2">
    <source>
        <dbReference type="Proteomes" id="UP000034875"/>
    </source>
</evidence>
<dbReference type="EMBL" id="LCCZ01000062">
    <property type="protein sequence ID" value="KKS41042.1"/>
    <property type="molecule type" value="Genomic_DNA"/>
</dbReference>
<sequence length="136" mass="15539">MNVEKVLENVDRIICGKYEDWTQHAGALWNQIEQAESDAERLTVMIYFVENYSPHHFNTKDVSDFPGIGVSSEAYARLSTKLYLDLKTCFSQLLRVNPSSEVFAKGLLDFLNGIEKAEEIRSRGCSFNCFDWSDVS</sequence>
<proteinExistence type="predicted"/>
<accession>A0A0G0YWQ0</accession>
<protein>
    <submittedName>
        <fullName evidence="1">Uncharacterized protein</fullName>
    </submittedName>
</protein>
<gene>
    <name evidence="1" type="ORF">UV05_C0062G0003</name>
</gene>
<dbReference type="Proteomes" id="UP000034875">
    <property type="component" value="Unassembled WGS sequence"/>
</dbReference>
<organism evidence="1 2">
    <name type="scientific">candidate division CPR1 bacterium GW2011_GWA2_42_17</name>
    <dbReference type="NCBI Taxonomy" id="1618341"/>
    <lineage>
        <taxon>Bacteria</taxon>
        <taxon>candidate division CPR1</taxon>
    </lineage>
</organism>
<dbReference type="AlphaFoldDB" id="A0A0G0YWQ0"/>
<name>A0A0G0YWQ0_9BACT</name>
<reference evidence="1 2" key="1">
    <citation type="journal article" date="2015" name="Nature">
        <title>rRNA introns, odd ribosomes, and small enigmatic genomes across a large radiation of phyla.</title>
        <authorList>
            <person name="Brown C.T."/>
            <person name="Hug L.A."/>
            <person name="Thomas B.C."/>
            <person name="Sharon I."/>
            <person name="Castelle C.J."/>
            <person name="Singh A."/>
            <person name="Wilkins M.J."/>
            <person name="Williams K.H."/>
            <person name="Banfield J.F."/>
        </authorList>
    </citation>
    <scope>NUCLEOTIDE SEQUENCE [LARGE SCALE GENOMIC DNA]</scope>
</reference>
<evidence type="ECO:0000313" key="1">
    <source>
        <dbReference type="EMBL" id="KKS41042.1"/>
    </source>
</evidence>